<organism evidence="3 4">
    <name type="scientific">Actinomycetospora endophytica</name>
    <dbReference type="NCBI Taxonomy" id="2291215"/>
    <lineage>
        <taxon>Bacteria</taxon>
        <taxon>Bacillati</taxon>
        <taxon>Actinomycetota</taxon>
        <taxon>Actinomycetes</taxon>
        <taxon>Pseudonocardiales</taxon>
        <taxon>Pseudonocardiaceae</taxon>
        <taxon>Actinomycetospora</taxon>
    </lineage>
</organism>
<reference evidence="3 4" key="1">
    <citation type="submission" date="2021-11" db="EMBL/GenBank/DDBJ databases">
        <title>Draft genome sequence of Actinomycetospora sp. SF1 isolated from the rhizosphere soil.</title>
        <authorList>
            <person name="Duangmal K."/>
            <person name="Chantavorakit T."/>
        </authorList>
    </citation>
    <scope>NUCLEOTIDE SEQUENCE [LARGE SCALE GENOMIC DNA]</scope>
    <source>
        <strain evidence="3 4">TBRC 5722</strain>
    </source>
</reference>
<dbReference type="PRINTS" id="PR00412">
    <property type="entry name" value="EPOXHYDRLASE"/>
</dbReference>
<dbReference type="EMBL" id="JAJNDB010000001">
    <property type="protein sequence ID" value="MCD2193475.1"/>
    <property type="molecule type" value="Genomic_DNA"/>
</dbReference>
<sequence length="288" mass="31638">MSANGIRLHVAECGPPAAGRDPVLLLHGFPEFWWSWRHQLTALGAEGHHVVAPDLRGYCGSDRPPRGYDLWTLAGDVAGLVRALGARRATIVGAGWGGAVAWTVAALHPRVVSRLAVVGTPHPLALRRAVHRRPWRHAAALRDVAFFQLPRLPERSLRRDGGTRAGELLATGSGAAWPEAPEFAGVAARHAAAILTPRTSHCSLEYFRWAVRSQGRPDGRRFARAIDRRVDVPVLTLHGEDDPWVPASVARASSRWAEDHEFLTVPRVGHFPHQEAPRHVSEVLLRRL</sequence>
<name>A0ABS8P7F5_9PSEU</name>
<gene>
    <name evidence="3" type="ORF">LQ327_08775</name>
</gene>
<feature type="domain" description="AB hydrolase-1" evidence="2">
    <location>
        <begin position="22"/>
        <end position="276"/>
    </location>
</feature>
<dbReference type="Proteomes" id="UP001199469">
    <property type="component" value="Unassembled WGS sequence"/>
</dbReference>
<evidence type="ECO:0000313" key="4">
    <source>
        <dbReference type="Proteomes" id="UP001199469"/>
    </source>
</evidence>
<keyword evidence="1 3" id="KW-0378">Hydrolase</keyword>
<keyword evidence="4" id="KW-1185">Reference proteome</keyword>
<dbReference type="InterPro" id="IPR000639">
    <property type="entry name" value="Epox_hydrolase-like"/>
</dbReference>
<proteinExistence type="predicted"/>
<dbReference type="GO" id="GO:0016787">
    <property type="term" value="F:hydrolase activity"/>
    <property type="evidence" value="ECO:0007669"/>
    <property type="project" value="UniProtKB-KW"/>
</dbReference>
<dbReference type="PANTHER" id="PTHR43329">
    <property type="entry name" value="EPOXIDE HYDROLASE"/>
    <property type="match status" value="1"/>
</dbReference>
<dbReference type="InterPro" id="IPR029058">
    <property type="entry name" value="AB_hydrolase_fold"/>
</dbReference>
<dbReference type="InterPro" id="IPR000073">
    <property type="entry name" value="AB_hydrolase_1"/>
</dbReference>
<comment type="caution">
    <text evidence="3">The sequence shown here is derived from an EMBL/GenBank/DDBJ whole genome shotgun (WGS) entry which is preliminary data.</text>
</comment>
<dbReference type="PRINTS" id="PR00111">
    <property type="entry name" value="ABHYDROLASE"/>
</dbReference>
<accession>A0ABS8P7F5</accession>
<evidence type="ECO:0000313" key="3">
    <source>
        <dbReference type="EMBL" id="MCD2193475.1"/>
    </source>
</evidence>
<protein>
    <submittedName>
        <fullName evidence="3">Alpha/beta hydrolase</fullName>
    </submittedName>
</protein>
<evidence type="ECO:0000256" key="1">
    <source>
        <dbReference type="ARBA" id="ARBA00022801"/>
    </source>
</evidence>
<dbReference type="SUPFAM" id="SSF53474">
    <property type="entry name" value="alpha/beta-Hydrolases"/>
    <property type="match status" value="1"/>
</dbReference>
<evidence type="ECO:0000259" key="2">
    <source>
        <dbReference type="Pfam" id="PF00561"/>
    </source>
</evidence>
<dbReference type="Pfam" id="PF00561">
    <property type="entry name" value="Abhydrolase_1"/>
    <property type="match status" value="1"/>
</dbReference>
<dbReference type="RefSeq" id="WP_230731664.1">
    <property type="nucleotide sequence ID" value="NZ_JAJNDB010000001.1"/>
</dbReference>
<dbReference type="Gene3D" id="3.40.50.1820">
    <property type="entry name" value="alpha/beta hydrolase"/>
    <property type="match status" value="1"/>
</dbReference>